<evidence type="ECO:0000313" key="3">
    <source>
        <dbReference type="Proteomes" id="UP000276128"/>
    </source>
</evidence>
<feature type="transmembrane region" description="Helical" evidence="1">
    <location>
        <begin position="46"/>
        <end position="65"/>
    </location>
</feature>
<dbReference type="EMBL" id="RXHU01000072">
    <property type="protein sequence ID" value="RTE06751.1"/>
    <property type="molecule type" value="Genomic_DNA"/>
</dbReference>
<comment type="caution">
    <text evidence="2">The sequence shown here is derived from an EMBL/GenBank/DDBJ whole genome shotgun (WGS) entry which is preliminary data.</text>
</comment>
<dbReference type="Pfam" id="PF05656">
    <property type="entry name" value="DUF805"/>
    <property type="match status" value="1"/>
</dbReference>
<sequence length="116" mass="13247">MDWYVNVLQNYVGFSGRARRKEYWMFFLFNLMAGVMLGILENMLGIPLVLSIMYSLGTLLPSLALSFRRLHDTGRSAWWLLIGLIPIIGGIILLVFSCQDSDPYDNHYGPNPKQFG</sequence>
<name>A0A430J8S6_9BACL</name>
<dbReference type="RefSeq" id="WP_126143466.1">
    <property type="nucleotide sequence ID" value="NZ_RXHU01000072.1"/>
</dbReference>
<dbReference type="Proteomes" id="UP000276128">
    <property type="component" value="Unassembled WGS sequence"/>
</dbReference>
<keyword evidence="1" id="KW-0812">Transmembrane</keyword>
<dbReference type="AlphaFoldDB" id="A0A430J8S6"/>
<dbReference type="InterPro" id="IPR008523">
    <property type="entry name" value="DUF805"/>
</dbReference>
<feature type="transmembrane region" description="Helical" evidence="1">
    <location>
        <begin position="77"/>
        <end position="96"/>
    </location>
</feature>
<keyword evidence="1" id="KW-1133">Transmembrane helix</keyword>
<dbReference type="GO" id="GO:0005886">
    <property type="term" value="C:plasma membrane"/>
    <property type="evidence" value="ECO:0007669"/>
    <property type="project" value="TreeGrafter"/>
</dbReference>
<evidence type="ECO:0000313" key="2">
    <source>
        <dbReference type="EMBL" id="RTE06751.1"/>
    </source>
</evidence>
<evidence type="ECO:0000256" key="1">
    <source>
        <dbReference type="SAM" id="Phobius"/>
    </source>
</evidence>
<keyword evidence="3" id="KW-1185">Reference proteome</keyword>
<dbReference type="OrthoDB" id="9812349at2"/>
<gene>
    <name evidence="2" type="ORF">EJQ19_22380</name>
</gene>
<dbReference type="PANTHER" id="PTHR34980">
    <property type="entry name" value="INNER MEMBRANE PROTEIN-RELATED-RELATED"/>
    <property type="match status" value="1"/>
</dbReference>
<accession>A0A430J8S6</accession>
<reference evidence="2 3" key="1">
    <citation type="submission" date="2018-12" db="EMBL/GenBank/DDBJ databases">
        <title>Bacillus ochoae sp. nov., Paenibacillus whitsoniae sp. nov., Paenibacillus spiritus sp. nov. Isolated from the Mars Exploration Rover during spacecraft assembly.</title>
        <authorList>
            <person name="Seuylemezian A."/>
            <person name="Vaishampayan P."/>
        </authorList>
    </citation>
    <scope>NUCLEOTIDE SEQUENCE [LARGE SCALE GENOMIC DNA]</scope>
    <source>
        <strain evidence="2 3">MER 54</strain>
    </source>
</reference>
<protein>
    <submittedName>
        <fullName evidence="2">DUF805 domain-containing protein</fullName>
    </submittedName>
</protein>
<feature type="transmembrane region" description="Helical" evidence="1">
    <location>
        <begin position="23"/>
        <end position="40"/>
    </location>
</feature>
<organism evidence="2 3">
    <name type="scientific">Paenibacillus whitsoniae</name>
    <dbReference type="NCBI Taxonomy" id="2496558"/>
    <lineage>
        <taxon>Bacteria</taxon>
        <taxon>Bacillati</taxon>
        <taxon>Bacillota</taxon>
        <taxon>Bacilli</taxon>
        <taxon>Bacillales</taxon>
        <taxon>Paenibacillaceae</taxon>
        <taxon>Paenibacillus</taxon>
    </lineage>
</organism>
<keyword evidence="1" id="KW-0472">Membrane</keyword>
<dbReference type="PANTHER" id="PTHR34980:SF2">
    <property type="entry name" value="INNER MEMBRANE PROTEIN YHAH-RELATED"/>
    <property type="match status" value="1"/>
</dbReference>
<proteinExistence type="predicted"/>